<proteinExistence type="predicted"/>
<evidence type="ECO:0000259" key="12">
    <source>
        <dbReference type="PROSITE" id="PS50109"/>
    </source>
</evidence>
<dbReference type="Pfam" id="PF07730">
    <property type="entry name" value="HisKA_3"/>
    <property type="match status" value="1"/>
</dbReference>
<keyword evidence="6 9" id="KW-0418">Kinase</keyword>
<keyword evidence="9" id="KW-1003">Cell membrane</keyword>
<protein>
    <recommendedName>
        <fullName evidence="9">Sensor protein</fullName>
        <ecNumber evidence="9">2.7.13.3</ecNumber>
    </recommendedName>
</protein>
<evidence type="ECO:0000313" key="15">
    <source>
        <dbReference type="Proteomes" id="UP000777002"/>
    </source>
</evidence>
<reference evidence="14 15" key="1">
    <citation type="journal article" date="2021" name="Sci. Rep.">
        <title>The distribution of antibiotic resistance genes in chicken gut microbiota commensals.</title>
        <authorList>
            <person name="Juricova H."/>
            <person name="Matiasovicova J."/>
            <person name="Kubasova T."/>
            <person name="Cejkova D."/>
            <person name="Rychlik I."/>
        </authorList>
    </citation>
    <scope>NUCLEOTIDE SEQUENCE [LARGE SCALE GENOMIC DNA]</scope>
    <source>
        <strain evidence="14 15">An562</strain>
    </source>
</reference>
<dbReference type="InterPro" id="IPR003660">
    <property type="entry name" value="HAMP_dom"/>
</dbReference>
<dbReference type="InterPro" id="IPR016380">
    <property type="entry name" value="Sig_transdc_His_kin_NarX/NarQ"/>
</dbReference>
<dbReference type="PIRSF" id="PIRSF003167">
    <property type="entry name" value="STHK_NarX/NarQ"/>
    <property type="match status" value="1"/>
</dbReference>
<keyword evidence="7 9" id="KW-0067">ATP-binding</keyword>
<evidence type="ECO:0000256" key="1">
    <source>
        <dbReference type="ARBA" id="ARBA00000085"/>
    </source>
</evidence>
<dbReference type="SUPFAM" id="SSF55781">
    <property type="entry name" value="GAF domain-like"/>
    <property type="match status" value="1"/>
</dbReference>
<dbReference type="SMART" id="SM00387">
    <property type="entry name" value="HATPase_c"/>
    <property type="match status" value="1"/>
</dbReference>
<evidence type="ECO:0000256" key="4">
    <source>
        <dbReference type="ARBA" id="ARBA00022679"/>
    </source>
</evidence>
<feature type="domain" description="HAMP" evidence="13">
    <location>
        <begin position="197"/>
        <end position="249"/>
    </location>
</feature>
<feature type="transmembrane region" description="Helical" evidence="11">
    <location>
        <begin position="20"/>
        <end position="38"/>
    </location>
</feature>
<comment type="catalytic activity">
    <reaction evidence="1 9">
        <text>ATP + protein L-histidine = ADP + protein N-phospho-L-histidine.</text>
        <dbReference type="EC" id="2.7.13.3"/>
    </reaction>
</comment>
<dbReference type="EC" id="2.7.13.3" evidence="9"/>
<feature type="domain" description="Histidine kinase" evidence="12">
    <location>
        <begin position="437"/>
        <end position="630"/>
    </location>
</feature>
<evidence type="ECO:0000256" key="9">
    <source>
        <dbReference type="PIRNR" id="PIRNR003167"/>
    </source>
</evidence>
<dbReference type="CDD" id="cd16917">
    <property type="entry name" value="HATPase_UhpB-NarQ-NarX-like"/>
    <property type="match status" value="1"/>
</dbReference>
<evidence type="ECO:0000259" key="13">
    <source>
        <dbReference type="PROSITE" id="PS50885"/>
    </source>
</evidence>
<keyword evidence="3" id="KW-0597">Phosphoprotein</keyword>
<dbReference type="CDD" id="cd06225">
    <property type="entry name" value="HAMP"/>
    <property type="match status" value="1"/>
</dbReference>
<keyword evidence="9" id="KW-0997">Cell inner membrane</keyword>
<dbReference type="RefSeq" id="WP_205049408.1">
    <property type="nucleotide sequence ID" value="NZ_JACJKX010000001.1"/>
</dbReference>
<dbReference type="PANTHER" id="PTHR24421">
    <property type="entry name" value="NITRATE/NITRITE SENSOR PROTEIN NARX-RELATED"/>
    <property type="match status" value="1"/>
</dbReference>
<dbReference type="InterPro" id="IPR003594">
    <property type="entry name" value="HATPase_dom"/>
</dbReference>
<keyword evidence="4 9" id="KW-0808">Transferase</keyword>
<organism evidence="14 15">
    <name type="scientific">Parasutterella secunda</name>
    <dbReference type="NCBI Taxonomy" id="626947"/>
    <lineage>
        <taxon>Bacteria</taxon>
        <taxon>Pseudomonadati</taxon>
        <taxon>Pseudomonadota</taxon>
        <taxon>Betaproteobacteria</taxon>
        <taxon>Burkholderiales</taxon>
        <taxon>Sutterellaceae</taxon>
        <taxon>Parasutterella</taxon>
    </lineage>
</organism>
<dbReference type="Proteomes" id="UP000777002">
    <property type="component" value="Unassembled WGS sequence"/>
</dbReference>
<dbReference type="SUPFAM" id="SSF55874">
    <property type="entry name" value="ATPase domain of HSP90 chaperone/DNA topoisomerase II/histidine kinase"/>
    <property type="match status" value="1"/>
</dbReference>
<keyword evidence="11" id="KW-1133">Transmembrane helix</keyword>
<keyword evidence="5 9" id="KW-0547">Nucleotide-binding</keyword>
<evidence type="ECO:0000256" key="11">
    <source>
        <dbReference type="SAM" id="Phobius"/>
    </source>
</evidence>
<dbReference type="Gene3D" id="1.20.5.1930">
    <property type="match status" value="1"/>
</dbReference>
<name>A0ABS2GPQ5_9BURK</name>
<sequence>MTTNSAIQAPQLSSRLLRLALLWVIVLIASVIYTLFLSRQMEITTDVMRRATDIRAELFQVGYDLTTGFAMSLSVDVQGVVWRVDQTLNLAILGDESTYRVMARDERIDAIMGHIDEIWRQSVKPLLLKWNETHNITSADRHEILSNLDRLNGELDQWQNLMDAEVNRNIVVLRFTQIALGGLSILSVIVVMWFLFASVLKPLNQLQAGIERLKAGDWKTRVHAEGTQEFSEISAGFNEMASHLDDVYTNLENMVEEKTASLAEKNSHLTTLYGLTAFLGEQHSMDEMLESFSARVLTLAGAPAVQVCFWNENRGVFESILQKGLGESVSKECENIPKEFREKIFSSPYPIRAGMNRPGEAIESDFIQKVIYHIRYRQKNIGVFVLFYRVEQTQNRALDMLLENLGRHLGAAIENMRLAALDQQMAVAQERNILAQNLHDSIAQTLSFVNLQVQMLDGALKAKNQEQIDDGIRQIKAGVQECYDDVRELLLNFRTRVYKEELEELVKSVLERFERQTRVTTHLTIQNEGSDLTSAQKLQVIFILQEALSNVRKHAHAQTVMVNIRNNENFEMTVMDDGVGIDPKVLNERKQSHVGLSIMRERAQKVNARIEIESDIDQGTTVRLILPKEGR</sequence>
<evidence type="ECO:0000256" key="3">
    <source>
        <dbReference type="ARBA" id="ARBA00022553"/>
    </source>
</evidence>
<gene>
    <name evidence="14" type="ORF">H5985_00785</name>
</gene>
<dbReference type="Gene3D" id="3.30.565.10">
    <property type="entry name" value="Histidine kinase-like ATPase, C-terminal domain"/>
    <property type="match status" value="1"/>
</dbReference>
<comment type="subcellular location">
    <subcellularLocation>
        <location evidence="9">Cell inner membrane</location>
    </subcellularLocation>
    <subcellularLocation>
        <location evidence="2">Membrane</location>
    </subcellularLocation>
</comment>
<evidence type="ECO:0000256" key="6">
    <source>
        <dbReference type="ARBA" id="ARBA00022777"/>
    </source>
</evidence>
<evidence type="ECO:0000256" key="10">
    <source>
        <dbReference type="SAM" id="Coils"/>
    </source>
</evidence>
<dbReference type="EMBL" id="JACJKX010000001">
    <property type="protein sequence ID" value="MBM6927818.1"/>
    <property type="molecule type" value="Genomic_DNA"/>
</dbReference>
<keyword evidence="11" id="KW-0812">Transmembrane</keyword>
<dbReference type="PANTHER" id="PTHR24421:SF10">
    <property type="entry name" value="NITRATE_NITRITE SENSOR PROTEIN NARQ"/>
    <property type="match status" value="1"/>
</dbReference>
<keyword evidence="8 9" id="KW-0902">Two-component regulatory system</keyword>
<dbReference type="InterPro" id="IPR050482">
    <property type="entry name" value="Sensor_HK_TwoCompSys"/>
</dbReference>
<evidence type="ECO:0000313" key="14">
    <source>
        <dbReference type="EMBL" id="MBM6927818.1"/>
    </source>
</evidence>
<evidence type="ECO:0000256" key="7">
    <source>
        <dbReference type="ARBA" id="ARBA00022840"/>
    </source>
</evidence>
<evidence type="ECO:0000256" key="8">
    <source>
        <dbReference type="ARBA" id="ARBA00023012"/>
    </source>
</evidence>
<dbReference type="InterPro" id="IPR005467">
    <property type="entry name" value="His_kinase_dom"/>
</dbReference>
<evidence type="ECO:0000256" key="5">
    <source>
        <dbReference type="ARBA" id="ARBA00022741"/>
    </source>
</evidence>
<keyword evidence="10" id="KW-0175">Coiled coil</keyword>
<dbReference type="InterPro" id="IPR036890">
    <property type="entry name" value="HATPase_C_sf"/>
</dbReference>
<comment type="caution">
    <text evidence="14">The sequence shown here is derived from an EMBL/GenBank/DDBJ whole genome shotgun (WGS) entry which is preliminary data.</text>
</comment>
<dbReference type="PROSITE" id="PS50109">
    <property type="entry name" value="HIS_KIN"/>
    <property type="match status" value="1"/>
</dbReference>
<dbReference type="Pfam" id="PF02518">
    <property type="entry name" value="HATPase_c"/>
    <property type="match status" value="1"/>
</dbReference>
<dbReference type="PROSITE" id="PS50885">
    <property type="entry name" value="HAMP"/>
    <property type="match status" value="1"/>
</dbReference>
<dbReference type="SUPFAM" id="SSF158472">
    <property type="entry name" value="HAMP domain-like"/>
    <property type="match status" value="1"/>
</dbReference>
<dbReference type="InterPro" id="IPR011712">
    <property type="entry name" value="Sig_transdc_His_kin_sub3_dim/P"/>
</dbReference>
<keyword evidence="15" id="KW-1185">Reference proteome</keyword>
<feature type="transmembrane region" description="Helical" evidence="11">
    <location>
        <begin position="178"/>
        <end position="196"/>
    </location>
</feature>
<keyword evidence="9 11" id="KW-0472">Membrane</keyword>
<feature type="coiled-coil region" evidence="10">
    <location>
        <begin position="141"/>
        <end position="168"/>
    </location>
</feature>
<dbReference type="Pfam" id="PF00672">
    <property type="entry name" value="HAMP"/>
    <property type="match status" value="1"/>
</dbReference>
<dbReference type="SMART" id="SM00304">
    <property type="entry name" value="HAMP"/>
    <property type="match status" value="1"/>
</dbReference>
<evidence type="ECO:0000256" key="2">
    <source>
        <dbReference type="ARBA" id="ARBA00004370"/>
    </source>
</evidence>
<accession>A0ABS2GPQ5</accession>
<dbReference type="Gene3D" id="6.10.340.10">
    <property type="match status" value="1"/>
</dbReference>